<dbReference type="PANTHER" id="PTHR44427">
    <property type="entry name" value="CARCINOEMBRYONIC ANTIGEN-RELATED CELL ADHESION MOLECULE 19"/>
    <property type="match status" value="1"/>
</dbReference>
<keyword evidence="3" id="KW-0393">Immunoglobulin domain</keyword>
<dbReference type="Gene3D" id="2.60.40.10">
    <property type="entry name" value="Immunoglobulins"/>
    <property type="match status" value="2"/>
</dbReference>
<evidence type="ECO:0000256" key="2">
    <source>
        <dbReference type="ARBA" id="ARBA00023180"/>
    </source>
</evidence>
<sequence length="406" mass="45519">MSEVQQEEFLVTFSRVSDQVEMRKDYGERTVMTGSKEGHITIRAKAADEGVVVCKATPQNKTDANVSISEQHYFKVIGERLSLEVSPASGEVFEGNNVTLRCAASKGTHLSYAWWLNDTLLKESRSEVVIEKITLFDAGTYSCMANNSLNDTVTYTSNRVQKTIKVKEYVSKPKISFLVEKHGKKYLARISCESSRGTDPVNFTLYNQTGETIAKKMESALFTSFNIFITLGRNMGMVYCGAKNFDQEVFSNTLTLHVVPVGGTVTLEAEYELGHNFEVIGLTLRCDVEHGTFPSYHWLLNDSELHVESRGTFYKISEERYTLSLTTSNPESFGSYHCKATDIFDMNNSVSSKEFLVDKDVNYIPIEVVALVFGCFLFIVCLLAVCCIYGAIYREFAHLSPSSHLV</sequence>
<dbReference type="Pfam" id="PF13927">
    <property type="entry name" value="Ig_3"/>
    <property type="match status" value="1"/>
</dbReference>
<accession>A0A8C9SPS4</accession>
<reference evidence="6 7" key="1">
    <citation type="submission" date="2019-04" db="EMBL/GenBank/DDBJ databases">
        <authorList>
            <consortium name="Wellcome Sanger Institute Data Sharing"/>
        </authorList>
    </citation>
    <scope>NUCLEOTIDE SEQUENCE [LARGE SCALE GENOMIC DNA]</scope>
</reference>
<keyword evidence="4" id="KW-1133">Transmembrane helix</keyword>
<reference evidence="6" key="3">
    <citation type="submission" date="2025-09" db="UniProtKB">
        <authorList>
            <consortium name="Ensembl"/>
        </authorList>
    </citation>
    <scope>IDENTIFICATION</scope>
</reference>
<keyword evidence="1" id="KW-0732">Signal</keyword>
<evidence type="ECO:0000256" key="4">
    <source>
        <dbReference type="SAM" id="Phobius"/>
    </source>
</evidence>
<reference evidence="6" key="2">
    <citation type="submission" date="2025-08" db="UniProtKB">
        <authorList>
            <consortium name="Ensembl"/>
        </authorList>
    </citation>
    <scope>IDENTIFICATION</scope>
</reference>
<dbReference type="AlphaFoldDB" id="A0A8C9SPS4"/>
<dbReference type="InterPro" id="IPR013783">
    <property type="entry name" value="Ig-like_fold"/>
</dbReference>
<feature type="domain" description="Ig-like" evidence="5">
    <location>
        <begin position="260"/>
        <end position="358"/>
    </location>
</feature>
<dbReference type="InterPro" id="IPR036179">
    <property type="entry name" value="Ig-like_dom_sf"/>
</dbReference>
<evidence type="ECO:0000313" key="7">
    <source>
        <dbReference type="Proteomes" id="UP000694397"/>
    </source>
</evidence>
<dbReference type="InterPro" id="IPR007110">
    <property type="entry name" value="Ig-like_dom"/>
</dbReference>
<dbReference type="OrthoDB" id="9947088at2759"/>
<dbReference type="InterPro" id="IPR003599">
    <property type="entry name" value="Ig_sub"/>
</dbReference>
<keyword evidence="2" id="KW-0325">Glycoprotein</keyword>
<dbReference type="SMART" id="SM00409">
    <property type="entry name" value="IG"/>
    <property type="match status" value="2"/>
</dbReference>
<dbReference type="Proteomes" id="UP000694397">
    <property type="component" value="Chromosome 1"/>
</dbReference>
<evidence type="ECO:0000259" key="5">
    <source>
        <dbReference type="PROSITE" id="PS50835"/>
    </source>
</evidence>
<keyword evidence="7" id="KW-1185">Reference proteome</keyword>
<dbReference type="PROSITE" id="PS50835">
    <property type="entry name" value="IG_LIKE"/>
    <property type="match status" value="2"/>
</dbReference>
<name>A0A8C9SPS4_SCLFO</name>
<dbReference type="PANTHER" id="PTHR44427:SF1">
    <property type="entry name" value="CARCINOEMBRYONIC ANTIGEN-RELATED CELL ADHESION MOLECULE 1"/>
    <property type="match status" value="1"/>
</dbReference>
<dbReference type="InterPro" id="IPR050831">
    <property type="entry name" value="CEA_cell_adhesion"/>
</dbReference>
<feature type="domain" description="Ig-like" evidence="5">
    <location>
        <begin position="79"/>
        <end position="154"/>
    </location>
</feature>
<dbReference type="InterPro" id="IPR003598">
    <property type="entry name" value="Ig_sub2"/>
</dbReference>
<dbReference type="SUPFAM" id="SSF48726">
    <property type="entry name" value="Immunoglobulin"/>
    <property type="match status" value="2"/>
</dbReference>
<evidence type="ECO:0000313" key="6">
    <source>
        <dbReference type="Ensembl" id="ENSSFOP00015040828.1"/>
    </source>
</evidence>
<keyword evidence="4" id="KW-0812">Transmembrane</keyword>
<organism evidence="6 7">
    <name type="scientific">Scleropages formosus</name>
    <name type="common">Asian bonytongue</name>
    <name type="synonym">Osteoglossum formosum</name>
    <dbReference type="NCBI Taxonomy" id="113540"/>
    <lineage>
        <taxon>Eukaryota</taxon>
        <taxon>Metazoa</taxon>
        <taxon>Chordata</taxon>
        <taxon>Craniata</taxon>
        <taxon>Vertebrata</taxon>
        <taxon>Euteleostomi</taxon>
        <taxon>Actinopterygii</taxon>
        <taxon>Neopterygii</taxon>
        <taxon>Teleostei</taxon>
        <taxon>Osteoglossocephala</taxon>
        <taxon>Osteoglossomorpha</taxon>
        <taxon>Osteoglossiformes</taxon>
        <taxon>Osteoglossidae</taxon>
        <taxon>Scleropages</taxon>
    </lineage>
</organism>
<proteinExistence type="predicted"/>
<dbReference type="SMART" id="SM00408">
    <property type="entry name" value="IGc2"/>
    <property type="match status" value="2"/>
</dbReference>
<protein>
    <submittedName>
        <fullName evidence="6">Si:dkey-93h22.7</fullName>
    </submittedName>
</protein>
<dbReference type="Ensembl" id="ENSSFOT00015081013.1">
    <property type="protein sequence ID" value="ENSSFOP00015040828.1"/>
    <property type="gene ID" value="ENSSFOG00015027145.1"/>
</dbReference>
<evidence type="ECO:0000256" key="1">
    <source>
        <dbReference type="ARBA" id="ARBA00022729"/>
    </source>
</evidence>
<evidence type="ECO:0000256" key="3">
    <source>
        <dbReference type="ARBA" id="ARBA00023319"/>
    </source>
</evidence>
<keyword evidence="4" id="KW-0472">Membrane</keyword>
<dbReference type="GeneTree" id="ENSGT00530000069282"/>
<feature type="transmembrane region" description="Helical" evidence="4">
    <location>
        <begin position="368"/>
        <end position="392"/>
    </location>
</feature>